<proteinExistence type="inferred from homology"/>
<comment type="subcellular location">
    <subcellularLocation>
        <location evidence="1">Membrane</location>
        <topology evidence="1">Multi-pass membrane protein</topology>
    </subcellularLocation>
</comment>
<feature type="transmembrane region" description="Helical" evidence="7">
    <location>
        <begin position="73"/>
        <end position="94"/>
    </location>
</feature>
<evidence type="ECO:0000256" key="3">
    <source>
        <dbReference type="ARBA" id="ARBA00022692"/>
    </source>
</evidence>
<dbReference type="Gene3D" id="1.20.1250.20">
    <property type="entry name" value="MFS general substrate transporter like domains"/>
    <property type="match status" value="1"/>
</dbReference>
<keyword evidence="2" id="KW-0813">Transport</keyword>
<keyword evidence="3 7" id="KW-0812">Transmembrane</keyword>
<feature type="transmembrane region" description="Helical" evidence="7">
    <location>
        <begin position="297"/>
        <end position="318"/>
    </location>
</feature>
<name>A0ABN7S899_OIKDI</name>
<gene>
    <name evidence="9" type="ORF">OKIOD_LOCUS5312</name>
</gene>
<evidence type="ECO:0000256" key="6">
    <source>
        <dbReference type="ARBA" id="ARBA00024338"/>
    </source>
</evidence>
<comment type="similarity">
    <text evidence="6">Belongs to the major facilitator superfamily. Spinster (TC 2.A.1.49) family.</text>
</comment>
<reference evidence="9 10" key="1">
    <citation type="submission" date="2021-04" db="EMBL/GenBank/DDBJ databases">
        <authorList>
            <person name="Bliznina A."/>
        </authorList>
    </citation>
    <scope>NUCLEOTIDE SEQUENCE [LARGE SCALE GENOMIC DNA]</scope>
</reference>
<feature type="transmembrane region" description="Helical" evidence="7">
    <location>
        <begin position="385"/>
        <end position="411"/>
    </location>
</feature>
<dbReference type="PANTHER" id="PTHR23505:SF79">
    <property type="entry name" value="PROTEIN SPINSTER"/>
    <property type="match status" value="1"/>
</dbReference>
<keyword evidence="10" id="KW-1185">Reference proteome</keyword>
<dbReference type="Proteomes" id="UP001158576">
    <property type="component" value="Chromosome XSR"/>
</dbReference>
<evidence type="ECO:0000313" key="10">
    <source>
        <dbReference type="Proteomes" id="UP001158576"/>
    </source>
</evidence>
<dbReference type="InterPro" id="IPR011701">
    <property type="entry name" value="MFS"/>
</dbReference>
<organism evidence="9 10">
    <name type="scientific">Oikopleura dioica</name>
    <name type="common">Tunicate</name>
    <dbReference type="NCBI Taxonomy" id="34765"/>
    <lineage>
        <taxon>Eukaryota</taxon>
        <taxon>Metazoa</taxon>
        <taxon>Chordata</taxon>
        <taxon>Tunicata</taxon>
        <taxon>Appendicularia</taxon>
        <taxon>Copelata</taxon>
        <taxon>Oikopleuridae</taxon>
        <taxon>Oikopleura</taxon>
    </lineage>
</organism>
<feature type="transmembrane region" description="Helical" evidence="7">
    <location>
        <begin position="264"/>
        <end position="285"/>
    </location>
</feature>
<evidence type="ECO:0000256" key="7">
    <source>
        <dbReference type="SAM" id="Phobius"/>
    </source>
</evidence>
<feature type="domain" description="Major facilitator superfamily (MFS) profile" evidence="8">
    <location>
        <begin position="1"/>
        <end position="415"/>
    </location>
</feature>
<evidence type="ECO:0000256" key="4">
    <source>
        <dbReference type="ARBA" id="ARBA00022989"/>
    </source>
</evidence>
<dbReference type="InterPro" id="IPR044770">
    <property type="entry name" value="MFS_spinster-like"/>
</dbReference>
<dbReference type="PANTHER" id="PTHR23505">
    <property type="entry name" value="SPINSTER"/>
    <property type="match status" value="1"/>
</dbReference>
<feature type="transmembrane region" description="Helical" evidence="7">
    <location>
        <begin position="48"/>
        <end position="66"/>
    </location>
</feature>
<evidence type="ECO:0000313" key="9">
    <source>
        <dbReference type="EMBL" id="CAG5094662.1"/>
    </source>
</evidence>
<keyword evidence="5 7" id="KW-0472">Membrane</keyword>
<feature type="transmembrane region" description="Helical" evidence="7">
    <location>
        <begin position="100"/>
        <end position="126"/>
    </location>
</feature>
<feature type="transmembrane region" description="Helical" evidence="7">
    <location>
        <begin position="138"/>
        <end position="154"/>
    </location>
</feature>
<dbReference type="PROSITE" id="PS50850">
    <property type="entry name" value="MFS"/>
    <property type="match status" value="1"/>
</dbReference>
<protein>
    <submittedName>
        <fullName evidence="9">Oidioi.mRNA.OKI2018_I69.XSR.g13754.t1.cds</fullName>
    </submittedName>
</protein>
<evidence type="ECO:0000259" key="8">
    <source>
        <dbReference type="PROSITE" id="PS50850"/>
    </source>
</evidence>
<evidence type="ECO:0000256" key="2">
    <source>
        <dbReference type="ARBA" id="ARBA00022448"/>
    </source>
</evidence>
<dbReference type="InterPro" id="IPR020846">
    <property type="entry name" value="MFS_dom"/>
</dbReference>
<feature type="transmembrane region" description="Helical" evidence="7">
    <location>
        <begin position="226"/>
        <end position="244"/>
    </location>
</feature>
<dbReference type="SUPFAM" id="SSF103473">
    <property type="entry name" value="MFS general substrate transporter"/>
    <property type="match status" value="1"/>
</dbReference>
<dbReference type="InterPro" id="IPR036259">
    <property type="entry name" value="MFS_trans_sf"/>
</dbReference>
<keyword evidence="4 7" id="KW-1133">Transmembrane helix</keyword>
<dbReference type="Pfam" id="PF07690">
    <property type="entry name" value="MFS_1"/>
    <property type="match status" value="1"/>
</dbReference>
<sequence>MGKNAEKLVYLAVFSFTFFCAQQILYMPAMNQKQLAAATFGGVGRLDSTLYVVPVSITTILFGFAADDADRRLLYLAASVLILGFTQLAVPHAWSYGIAALLRVLTGAAEGAIQPICVTVITSLFVKHTSKAMGVYNWAIYLAYSSAIVLNKITQDKFWWSYYSLGCLCFLCFVSILILELSRRKKSAKSSAYSKGEKVNPQAPALEELKKNLLEILNIAKRNETLLMLIGALCRHTAGFTFGYNQVDYFKNERKFEEAESYLPFAPIVAGVSGSFLGGLLTDAIQKNERLAGPRAGLLVLFLSQFVGGPLMAVVLTVDSPYCFYLLYLAYMIIEMWFGIFLVCYSSFFPSRIQGQAIGYTIFILRLVCQNSAAFISLLRQVLSFHSAMLIMVPGLQLISAILFLTSFCILPRPSPTNPDKKRRTSF</sequence>
<feature type="transmembrane region" description="Helical" evidence="7">
    <location>
        <begin position="324"/>
        <end position="345"/>
    </location>
</feature>
<feature type="transmembrane region" description="Helical" evidence="7">
    <location>
        <begin position="357"/>
        <end position="379"/>
    </location>
</feature>
<evidence type="ECO:0000256" key="5">
    <source>
        <dbReference type="ARBA" id="ARBA00023136"/>
    </source>
</evidence>
<accession>A0ABN7S899</accession>
<dbReference type="EMBL" id="OU015569">
    <property type="protein sequence ID" value="CAG5094662.1"/>
    <property type="molecule type" value="Genomic_DNA"/>
</dbReference>
<feature type="transmembrane region" description="Helical" evidence="7">
    <location>
        <begin position="160"/>
        <end position="179"/>
    </location>
</feature>
<evidence type="ECO:0000256" key="1">
    <source>
        <dbReference type="ARBA" id="ARBA00004141"/>
    </source>
</evidence>